<evidence type="ECO:0000256" key="10">
    <source>
        <dbReference type="ARBA" id="ARBA00031499"/>
    </source>
</evidence>
<keyword evidence="3" id="KW-0436">Ligase</keyword>
<evidence type="ECO:0000256" key="3">
    <source>
        <dbReference type="ARBA" id="ARBA00022598"/>
    </source>
</evidence>
<evidence type="ECO:0000256" key="12">
    <source>
        <dbReference type="SAM" id="MobiDB-lite"/>
    </source>
</evidence>
<dbReference type="InterPro" id="IPR009080">
    <property type="entry name" value="tRNAsynth_Ia_anticodon-bd"/>
</dbReference>
<evidence type="ECO:0000313" key="15">
    <source>
        <dbReference type="Proteomes" id="UP000033483"/>
    </source>
</evidence>
<name>A0A0F4Z8Y1_9PEZI</name>
<feature type="compositionally biased region" description="Basic and acidic residues" evidence="12">
    <location>
        <begin position="791"/>
        <end position="809"/>
    </location>
</feature>
<proteinExistence type="inferred from homology"/>
<keyword evidence="4" id="KW-0479">Metal-binding</keyword>
<dbReference type="InterPro" id="IPR014729">
    <property type="entry name" value="Rossmann-like_a/b/a_fold"/>
</dbReference>
<dbReference type="NCBIfam" id="TIGR00435">
    <property type="entry name" value="cysS"/>
    <property type="match status" value="1"/>
</dbReference>
<dbReference type="EMBL" id="LAEV01001980">
    <property type="protein sequence ID" value="KKA26800.1"/>
    <property type="molecule type" value="Genomic_DNA"/>
</dbReference>
<dbReference type="GO" id="GO:0006423">
    <property type="term" value="P:cysteinyl-tRNA aminoacylation"/>
    <property type="evidence" value="ECO:0007669"/>
    <property type="project" value="InterPro"/>
</dbReference>
<feature type="coiled-coil region" evidence="11">
    <location>
        <begin position="715"/>
        <end position="751"/>
    </location>
</feature>
<evidence type="ECO:0000313" key="14">
    <source>
        <dbReference type="EMBL" id="KKA26800.1"/>
    </source>
</evidence>
<evidence type="ECO:0000256" key="8">
    <source>
        <dbReference type="ARBA" id="ARBA00022917"/>
    </source>
</evidence>
<keyword evidence="9" id="KW-0030">Aminoacyl-tRNA synthetase</keyword>
<dbReference type="SUPFAM" id="SSF47323">
    <property type="entry name" value="Anticodon-binding domain of a subclass of class I aminoacyl-tRNA synthetases"/>
    <property type="match status" value="1"/>
</dbReference>
<dbReference type="SUPFAM" id="SSF52374">
    <property type="entry name" value="Nucleotidylyl transferase"/>
    <property type="match status" value="1"/>
</dbReference>
<protein>
    <recommendedName>
        <fullName evidence="2">cysteine--tRNA ligase</fullName>
        <ecNumber evidence="2">6.1.1.16</ecNumber>
    </recommendedName>
    <alternativeName>
        <fullName evidence="10">Cysteinyl-tRNA synthetase</fullName>
    </alternativeName>
</protein>
<dbReference type="AlphaFoldDB" id="A0A0F4Z8Y1"/>
<dbReference type="InterPro" id="IPR024909">
    <property type="entry name" value="Cys-tRNA/MSH_ligase"/>
</dbReference>
<evidence type="ECO:0000256" key="1">
    <source>
        <dbReference type="ARBA" id="ARBA00001947"/>
    </source>
</evidence>
<keyword evidence="6" id="KW-0862">Zinc</keyword>
<keyword evidence="7" id="KW-0067">ATP-binding</keyword>
<dbReference type="PRINTS" id="PR00983">
    <property type="entry name" value="TRNASYNTHCYS"/>
</dbReference>
<feature type="region of interest" description="Disordered" evidence="12">
    <location>
        <begin position="769"/>
        <end position="809"/>
    </location>
</feature>
<dbReference type="CDD" id="cd00672">
    <property type="entry name" value="CysRS_core"/>
    <property type="match status" value="1"/>
</dbReference>
<reference evidence="14 15" key="1">
    <citation type="submission" date="2015-03" db="EMBL/GenBank/DDBJ databases">
        <authorList>
            <person name="Radwan O."/>
            <person name="Al-Naeli F.A."/>
            <person name="Rendon G.A."/>
            <person name="Fields C."/>
        </authorList>
    </citation>
    <scope>NUCLEOTIDE SEQUENCE [LARGE SCALE GENOMIC DNA]</scope>
    <source>
        <strain evidence="14">CR-DP1</strain>
    </source>
</reference>
<accession>A0A0F4Z8Y1</accession>
<comment type="caution">
    <text evidence="14">The sequence shown here is derived from an EMBL/GenBank/DDBJ whole genome shotgun (WGS) entry which is preliminary data.</text>
</comment>
<dbReference type="GO" id="GO:0046872">
    <property type="term" value="F:metal ion binding"/>
    <property type="evidence" value="ECO:0007669"/>
    <property type="project" value="UniProtKB-KW"/>
</dbReference>
<dbReference type="GO" id="GO:0005524">
    <property type="term" value="F:ATP binding"/>
    <property type="evidence" value="ECO:0007669"/>
    <property type="project" value="UniProtKB-KW"/>
</dbReference>
<dbReference type="InterPro" id="IPR032678">
    <property type="entry name" value="tRNA-synt_1_cat_dom"/>
</dbReference>
<evidence type="ECO:0000256" key="7">
    <source>
        <dbReference type="ARBA" id="ARBA00022840"/>
    </source>
</evidence>
<gene>
    <name evidence="14" type="ORF">TD95_004356</name>
</gene>
<evidence type="ECO:0000256" key="6">
    <source>
        <dbReference type="ARBA" id="ARBA00022833"/>
    </source>
</evidence>
<evidence type="ECO:0000259" key="13">
    <source>
        <dbReference type="Pfam" id="PF01406"/>
    </source>
</evidence>
<dbReference type="InterPro" id="IPR015803">
    <property type="entry name" value="Cys-tRNA-ligase"/>
</dbReference>
<keyword evidence="5" id="KW-0547">Nucleotide-binding</keyword>
<dbReference type="GO" id="GO:0005737">
    <property type="term" value="C:cytoplasm"/>
    <property type="evidence" value="ECO:0007669"/>
    <property type="project" value="TreeGrafter"/>
</dbReference>
<dbReference type="FunFam" id="3.40.50.620:FF:000186">
    <property type="entry name" value="Putative Cysteinyl-tRNA synthetase"/>
    <property type="match status" value="1"/>
</dbReference>
<evidence type="ECO:0000256" key="5">
    <source>
        <dbReference type="ARBA" id="ARBA00022741"/>
    </source>
</evidence>
<dbReference type="GO" id="GO:0004817">
    <property type="term" value="F:cysteine-tRNA ligase activity"/>
    <property type="evidence" value="ECO:0007669"/>
    <property type="project" value="UniProtKB-EC"/>
</dbReference>
<organism evidence="14 15">
    <name type="scientific">Thielaviopsis punctulata</name>
    <dbReference type="NCBI Taxonomy" id="72032"/>
    <lineage>
        <taxon>Eukaryota</taxon>
        <taxon>Fungi</taxon>
        <taxon>Dikarya</taxon>
        <taxon>Ascomycota</taxon>
        <taxon>Pezizomycotina</taxon>
        <taxon>Sordariomycetes</taxon>
        <taxon>Hypocreomycetidae</taxon>
        <taxon>Microascales</taxon>
        <taxon>Ceratocystidaceae</taxon>
        <taxon>Thielaviopsis</taxon>
    </lineage>
</organism>
<dbReference type="Gene3D" id="3.40.50.620">
    <property type="entry name" value="HUPs"/>
    <property type="match status" value="2"/>
</dbReference>
<evidence type="ECO:0000256" key="11">
    <source>
        <dbReference type="SAM" id="Coils"/>
    </source>
</evidence>
<evidence type="ECO:0000256" key="2">
    <source>
        <dbReference type="ARBA" id="ARBA00012832"/>
    </source>
</evidence>
<dbReference type="Proteomes" id="UP000033483">
    <property type="component" value="Unassembled WGS sequence"/>
</dbReference>
<feature type="domain" description="tRNA synthetases class I catalytic" evidence="13">
    <location>
        <begin position="47"/>
        <end position="481"/>
    </location>
</feature>
<keyword evidence="15" id="KW-1185">Reference proteome</keyword>
<keyword evidence="8" id="KW-0648">Protein biosynthesis</keyword>
<dbReference type="Pfam" id="PF01406">
    <property type="entry name" value="tRNA-synt_1e"/>
    <property type="match status" value="1"/>
</dbReference>
<keyword evidence="11" id="KW-0175">Coiled coil</keyword>
<evidence type="ECO:0000256" key="9">
    <source>
        <dbReference type="ARBA" id="ARBA00023146"/>
    </source>
</evidence>
<dbReference type="Gene3D" id="1.20.120.1910">
    <property type="entry name" value="Cysteine-tRNA ligase, C-terminal anti-codon recognition domain"/>
    <property type="match status" value="1"/>
</dbReference>
<sequence>MSSSATRQQPPWTAPKPLAADIKLPQLKVLNSLTRKKDDFVPIDQSGKAVSWYTCGPTVYDDAHLGHARNYVSTDIIRRIMKDYFNFNVRFVMNITDVDDKIILRGRQQHLLDSLKFEHPTIEDSVISTTMTAFEKYIQKNLPLLPADVSPESYDAQVAISYKRVLDGLALASDTEAPGDKEAKIKMHIKTVATAAEALRSASTLEPAAFYDKADNVLLPYLDSLHGADIDANNHAIFTKLTQKFEKRFFEDMAALNVLYPDVLTRVTEYVPQIVSFIERIVKNGYGYATPDGSVYFDIEAFEKDGHHYACLEPWNRNDKGLQADGEGALSSKSTVKRNESDFALWKASKAGEPSWESPWGLGRPGWHIECSVMASEVLGESMDFHSGGVDLRFPHHDNELAQSTAYWTSEHPGVQWTNYFLHTGHLSIQGMKMSKSLKNFTTIREALEREEWTQRSLRVCFLMGTWQDGIEITDELMKSTVSWEDKLNNFFLKAMDVERNIKATEAAAAAIGSPEVDKQLLAALEKAKVDLHSALCDSFNTPVAMRVLSDLVSEFNTAKCPSVNVTLEIARWITRIVTIFGLDAKNDLSDGLRVGWSGIDIPDEARAFVYPAAELRDSVRQQARAAALDYSAISELVETVSVPAASSSTESKYETVLTQFKSEVKQMAESKAAGKDLLMLCDQLRDTHLWNLGIYLEDRDAPLKAMVRPVDKALAAARAEKESIAAAKAAAKAKREAEAAEKARLLEEKAKVSHLEMFKTAEYSEWDADGLPTKDASGEEIPKSKKKKMTKEWEKQKKLHEEWVAKQK</sequence>
<dbReference type="HAMAP" id="MF_00041">
    <property type="entry name" value="Cys_tRNA_synth"/>
    <property type="match status" value="1"/>
</dbReference>
<dbReference type="PANTHER" id="PTHR10890:SF3">
    <property type="entry name" value="CYSTEINE--TRNA LIGASE, CYTOPLASMIC"/>
    <property type="match status" value="1"/>
</dbReference>
<comment type="cofactor">
    <cofactor evidence="1">
        <name>Zn(2+)</name>
        <dbReference type="ChEBI" id="CHEBI:29105"/>
    </cofactor>
</comment>
<dbReference type="EC" id="6.1.1.16" evidence="2"/>
<dbReference type="PANTHER" id="PTHR10890">
    <property type="entry name" value="CYSTEINYL-TRNA SYNTHETASE"/>
    <property type="match status" value="1"/>
</dbReference>
<evidence type="ECO:0000256" key="4">
    <source>
        <dbReference type="ARBA" id="ARBA00022723"/>
    </source>
</evidence>
<dbReference type="OrthoDB" id="438179at2759"/>